<dbReference type="EMBL" id="JACFXV010000069">
    <property type="protein sequence ID" value="MBA5779534.1"/>
    <property type="molecule type" value="Genomic_DNA"/>
</dbReference>
<comment type="caution">
    <text evidence="1">The sequence shown here is derived from an EMBL/GenBank/DDBJ whole genome shotgun (WGS) entry which is preliminary data.</text>
</comment>
<evidence type="ECO:0000313" key="2">
    <source>
        <dbReference type="Proteomes" id="UP000541109"/>
    </source>
</evidence>
<dbReference type="RefSeq" id="WP_182168359.1">
    <property type="nucleotide sequence ID" value="NZ_JACFXV010000069.1"/>
</dbReference>
<dbReference type="Proteomes" id="UP000541109">
    <property type="component" value="Unassembled WGS sequence"/>
</dbReference>
<name>A0A839AKJ6_9HYPH</name>
<gene>
    <name evidence="1" type="ORF">H2509_20580</name>
</gene>
<dbReference type="InterPro" id="IPR014974">
    <property type="entry name" value="DUF1833"/>
</dbReference>
<sequence length="176" mass="19675">MTEDLRTLAIREAYASRTSDTILQTIELRHPAFVNGQGATIALRFVLNGEDVALLLEDDAVMNAGETVMFTAMPFGLEPPSSSEGQVPQVRFWIDNVSSQIHPHLQAAVRIRAPIVATWREYIVGLDGPQQRVDGIELRNVKVTNARATAIAKLNDWQDRLFPGKVYTRDEFRTLS</sequence>
<dbReference type="AlphaFoldDB" id="A0A839AKJ6"/>
<reference evidence="1 2" key="1">
    <citation type="submission" date="2020-07" db="EMBL/GenBank/DDBJ databases">
        <title>Stappia sp., F7233, whole genome shotgun sequencing project.</title>
        <authorList>
            <person name="Jiang S."/>
            <person name="Liu Z.W."/>
            <person name="Du Z.J."/>
        </authorList>
    </citation>
    <scope>NUCLEOTIDE SEQUENCE [LARGE SCALE GENOMIC DNA]</scope>
    <source>
        <strain evidence="1 2">F7233</strain>
    </source>
</reference>
<dbReference type="Pfam" id="PF08875">
    <property type="entry name" value="DUF1833"/>
    <property type="match status" value="1"/>
</dbReference>
<keyword evidence="2" id="KW-1185">Reference proteome</keyword>
<organism evidence="1 2">
    <name type="scientific">Stappia albiluteola</name>
    <dbReference type="NCBI Taxonomy" id="2758565"/>
    <lineage>
        <taxon>Bacteria</taxon>
        <taxon>Pseudomonadati</taxon>
        <taxon>Pseudomonadota</taxon>
        <taxon>Alphaproteobacteria</taxon>
        <taxon>Hyphomicrobiales</taxon>
        <taxon>Stappiaceae</taxon>
        <taxon>Stappia</taxon>
    </lineage>
</organism>
<protein>
    <submittedName>
        <fullName evidence="1">DUF1833 family protein</fullName>
    </submittedName>
</protein>
<proteinExistence type="predicted"/>
<evidence type="ECO:0000313" key="1">
    <source>
        <dbReference type="EMBL" id="MBA5779534.1"/>
    </source>
</evidence>
<accession>A0A839AKJ6</accession>